<dbReference type="InterPro" id="IPR002347">
    <property type="entry name" value="SDR_fam"/>
</dbReference>
<dbReference type="RefSeq" id="WP_195809663.1">
    <property type="nucleotide sequence ID" value="NZ_CP064795.1"/>
</dbReference>
<dbReference type="EC" id="1.5.1.33" evidence="3"/>
<dbReference type="Pfam" id="PF13561">
    <property type="entry name" value="adh_short_C2"/>
    <property type="match status" value="1"/>
</dbReference>
<evidence type="ECO:0000256" key="1">
    <source>
        <dbReference type="ARBA" id="ARBA00006484"/>
    </source>
</evidence>
<dbReference type="PANTHER" id="PTHR43639">
    <property type="entry name" value="OXIDOREDUCTASE, SHORT-CHAIN DEHYDROGENASE/REDUCTASE FAMILY (AFU_ORTHOLOGUE AFUA_5G02870)"/>
    <property type="match status" value="1"/>
</dbReference>
<dbReference type="AlphaFoldDB" id="A0A7S9DWL1"/>
<dbReference type="InterPro" id="IPR020904">
    <property type="entry name" value="Sc_DH/Rdtase_CS"/>
</dbReference>
<accession>A0A7S9DWL1</accession>
<evidence type="ECO:0000313" key="4">
    <source>
        <dbReference type="Proteomes" id="UP000595095"/>
    </source>
</evidence>
<dbReference type="SUPFAM" id="SSF51735">
    <property type="entry name" value="NAD(P)-binding Rossmann-fold domains"/>
    <property type="match status" value="1"/>
</dbReference>
<protein>
    <submittedName>
        <fullName evidence="3">Pteridine reductase</fullName>
        <ecNumber evidence="3">1.5.1.33</ecNumber>
    </submittedName>
</protein>
<evidence type="ECO:0000313" key="3">
    <source>
        <dbReference type="EMBL" id="QPG04570.1"/>
    </source>
</evidence>
<sequence length="249" mass="26671">MSVSPPIALITGAARRIGHHFASTLHAKGYQIIVHYNQSRSEAEQLCRSLNQLRAESAVTIQADLCDMQQVANLAKQVTEISTRLDVLINNASAFYPTPVGQIQTQDWLTLMGSNVQGPLFLTQALSQQLKDSGGCVINMVDIHAERPLPGHSVYCAAKSALASVTRSLAIELAPAIRVNGIAPGAILWPERPLSEAQKQHLLQSIPLQQLGSVEALSHTAEFLIGNPYITGQIIAIDGGRSIASQAAV</sequence>
<name>A0A7S9DWL1_9ALTE</name>
<comment type="similarity">
    <text evidence="1">Belongs to the short-chain dehydrogenases/reductases (SDR) family.</text>
</comment>
<proteinExistence type="inferred from homology"/>
<dbReference type="PRINTS" id="PR00080">
    <property type="entry name" value="SDRFAMILY"/>
</dbReference>
<gene>
    <name evidence="3" type="ORF">IT774_10005</name>
</gene>
<keyword evidence="4" id="KW-1185">Reference proteome</keyword>
<dbReference type="InterPro" id="IPR036291">
    <property type="entry name" value="NAD(P)-bd_dom_sf"/>
</dbReference>
<keyword evidence="2 3" id="KW-0560">Oxidoreductase</keyword>
<dbReference type="EMBL" id="CP064795">
    <property type="protein sequence ID" value="QPG04570.1"/>
    <property type="molecule type" value="Genomic_DNA"/>
</dbReference>
<dbReference type="PRINTS" id="PR00081">
    <property type="entry name" value="GDHRDH"/>
</dbReference>
<dbReference type="Proteomes" id="UP000595095">
    <property type="component" value="Chromosome"/>
</dbReference>
<evidence type="ECO:0000256" key="2">
    <source>
        <dbReference type="ARBA" id="ARBA00023002"/>
    </source>
</evidence>
<dbReference type="NCBIfam" id="NF006598">
    <property type="entry name" value="PRK09135.1"/>
    <property type="match status" value="1"/>
</dbReference>
<dbReference type="PANTHER" id="PTHR43639:SF1">
    <property type="entry name" value="SHORT-CHAIN DEHYDROGENASE_REDUCTASE FAMILY PROTEIN"/>
    <property type="match status" value="1"/>
</dbReference>
<dbReference type="GO" id="GO:0047040">
    <property type="term" value="F:pteridine reductase activity"/>
    <property type="evidence" value="ECO:0007669"/>
    <property type="project" value="UniProtKB-EC"/>
</dbReference>
<reference evidence="3 4" key="1">
    <citation type="submission" date="2020-11" db="EMBL/GenBank/DDBJ databases">
        <title>Complete genome sequence for Salinimonas sp. strain G2-b.</title>
        <authorList>
            <person name="Park S.-J."/>
        </authorList>
    </citation>
    <scope>NUCLEOTIDE SEQUENCE [LARGE SCALE GENOMIC DNA]</scope>
    <source>
        <strain evidence="3 4">G2-b</strain>
    </source>
</reference>
<dbReference type="PROSITE" id="PS00061">
    <property type="entry name" value="ADH_SHORT"/>
    <property type="match status" value="1"/>
</dbReference>
<organism evidence="3 4">
    <name type="scientific">Salinimonas marina</name>
    <dbReference type="NCBI Taxonomy" id="2785918"/>
    <lineage>
        <taxon>Bacteria</taxon>
        <taxon>Pseudomonadati</taxon>
        <taxon>Pseudomonadota</taxon>
        <taxon>Gammaproteobacteria</taxon>
        <taxon>Alteromonadales</taxon>
        <taxon>Alteromonadaceae</taxon>
        <taxon>Alteromonas/Salinimonas group</taxon>
        <taxon>Salinimonas</taxon>
    </lineage>
</organism>
<dbReference type="KEGG" id="smaa:IT774_10005"/>
<dbReference type="Gene3D" id="3.40.50.720">
    <property type="entry name" value="NAD(P)-binding Rossmann-like Domain"/>
    <property type="match status" value="1"/>
</dbReference>